<dbReference type="PROSITE" id="PS50063">
    <property type="entry name" value="BH4_2"/>
    <property type="match status" value="1"/>
</dbReference>
<evidence type="ECO:0000256" key="9">
    <source>
        <dbReference type="PIRSR" id="PIRSR600542-1"/>
    </source>
</evidence>
<dbReference type="EMBL" id="GIIL01004545">
    <property type="protein sequence ID" value="NOV48271.1"/>
    <property type="molecule type" value="Transcribed_RNA"/>
</dbReference>
<dbReference type="PANTHER" id="PTHR22589">
    <property type="entry name" value="CARNITINE O-ACYLTRANSFERASE"/>
    <property type="match status" value="1"/>
</dbReference>
<dbReference type="GO" id="GO:0008458">
    <property type="term" value="F:carnitine O-octanoyltransferase activity"/>
    <property type="evidence" value="ECO:0007669"/>
    <property type="project" value="TreeGrafter"/>
</dbReference>
<keyword evidence="4 11" id="KW-0808">Transferase</keyword>
<evidence type="ECO:0000256" key="11">
    <source>
        <dbReference type="RuleBase" id="RU003801"/>
    </source>
</evidence>
<dbReference type="InterPro" id="IPR003093">
    <property type="entry name" value="Bcl2_BH4"/>
</dbReference>
<dbReference type="SUPFAM" id="SSF52777">
    <property type="entry name" value="CoA-dependent acyltransferases"/>
    <property type="match status" value="2"/>
</dbReference>
<evidence type="ECO:0000256" key="7">
    <source>
        <dbReference type="ARBA" id="ARBA00023315"/>
    </source>
</evidence>
<evidence type="ECO:0000256" key="5">
    <source>
        <dbReference type="ARBA" id="ARBA00022832"/>
    </source>
</evidence>
<dbReference type="Gene3D" id="3.30.559.70">
    <property type="entry name" value="Choline/Carnitine o-acyltransferase, domain 2"/>
    <property type="match status" value="1"/>
</dbReference>
<dbReference type="UniPathway" id="UPA00659"/>
<keyword evidence="7 11" id="KW-0012">Acyltransferase</keyword>
<proteinExistence type="inferred from homology"/>
<dbReference type="InterPro" id="IPR000542">
    <property type="entry name" value="Carn_acyl_trans"/>
</dbReference>
<comment type="pathway">
    <text evidence="1">Lipid metabolism; fatty acid beta-oxidation.</text>
</comment>
<keyword evidence="5" id="KW-0276">Fatty acid metabolism</keyword>
<dbReference type="AlphaFoldDB" id="A0A6M2DSY3"/>
<accession>A0A6M2DSY3</accession>
<protein>
    <submittedName>
        <fullName evidence="13">Putative carnitine o-acyltransferase cpti</fullName>
    </submittedName>
</protein>
<dbReference type="Gene3D" id="1.10.275.20">
    <property type="entry name" value="Choline/Carnitine o-acyltransferase"/>
    <property type="match status" value="1"/>
</dbReference>
<dbReference type="GO" id="GO:0006635">
    <property type="term" value="P:fatty acid beta-oxidation"/>
    <property type="evidence" value="ECO:0007669"/>
    <property type="project" value="UniProtKB-UniPathway"/>
</dbReference>
<dbReference type="InterPro" id="IPR039551">
    <property type="entry name" value="Cho/carn_acyl_trans"/>
</dbReference>
<sequence>MSLVDELFKYPSDSPVGTFSYDDNLTRLPLPSLDKTLSNYYNSLIPLATKSELESAKTIIDDFKNGIGKKLDAMLQKRASKEKNWLHEYWDKYAYLSNRYPLLPFCNMFGHSSLTDLYQPSMDIALKLTVVDVYYLIDFWRLLRSERLRTVQSTNPSSIYSSAQFRRLFNTVRIPGVEFDSLISYFKTEKEGPCPSHIIIMRGGRIFKVNVNINGKPIKASQLEQVIVDIKTMCKEKSEQEIGYMTCDERTSWAKNRQHLQSLSQKNKNILQFIEESIFIICLDPYAPQDTTETCQLTLCNNYSTRWADKSFSVMYFENGYIGGVCDHTAFDGVISGFVSYYVYSKIQENGLDWYQTEREDKIEPTELIFDLDEKISKEIIRLQVNLKQNQSSVTIISEAFTGFGKNHLKALKVHPDAFIQMALQLTYYKLHGKVCATYETATTRNYYNGRTETVRSCTEEALKWVTTMCNPKENTKTKSESLHTALSRHIHLMNEGKKNAGCDRHLFGLYCIALENNIAIPDLYTDELYSRSGGNGNFILSTSLSGYLPMGGAVAAMCFDGYGVFYNICPTEIRFYITTYRDSKITNARNFFNTMCRSFLEMSDLIGSGKQFSKL</sequence>
<evidence type="ECO:0000313" key="13">
    <source>
        <dbReference type="EMBL" id="NOV48271.1"/>
    </source>
</evidence>
<dbReference type="InterPro" id="IPR042572">
    <property type="entry name" value="Carn_acyl_trans_N"/>
</dbReference>
<keyword evidence="10" id="KW-0053">Apoptosis</keyword>
<organism evidence="13">
    <name type="scientific">Xenopsylla cheopis</name>
    <name type="common">Oriental rat flea</name>
    <name type="synonym">Pulex cheopis</name>
    <dbReference type="NCBI Taxonomy" id="163159"/>
    <lineage>
        <taxon>Eukaryota</taxon>
        <taxon>Metazoa</taxon>
        <taxon>Ecdysozoa</taxon>
        <taxon>Arthropoda</taxon>
        <taxon>Hexapoda</taxon>
        <taxon>Insecta</taxon>
        <taxon>Pterygota</taxon>
        <taxon>Neoptera</taxon>
        <taxon>Endopterygota</taxon>
        <taxon>Siphonaptera</taxon>
        <taxon>Pulicidae</taxon>
        <taxon>Xenopsyllinae</taxon>
        <taxon>Xenopsylla</taxon>
    </lineage>
</organism>
<reference evidence="13" key="1">
    <citation type="submission" date="2020-03" db="EMBL/GenBank/DDBJ databases">
        <title>Transcriptomic Profiling of the Digestive Tract of the Rat Flea, Xenopsylla cheopis, Following Blood Feeding and Infection with Yersinia pestis.</title>
        <authorList>
            <person name="Bland D.M."/>
            <person name="Martens C.A."/>
            <person name="Virtaneva K."/>
            <person name="Kanakabandi K."/>
            <person name="Long D."/>
            <person name="Rosenke R."/>
            <person name="Saturday G.A."/>
            <person name="Hoyt F.H."/>
            <person name="Bruno D.P."/>
            <person name="Ribeiro J.M.C."/>
            <person name="Hinnebusch J."/>
        </authorList>
    </citation>
    <scope>NUCLEOTIDE SEQUENCE</scope>
</reference>
<comment type="similarity">
    <text evidence="2 11">Belongs to the carnitine/choline acetyltransferase family.</text>
</comment>
<dbReference type="PANTHER" id="PTHR22589:SF67">
    <property type="entry name" value="PEROXISOMAL CARNITINE O-OCTANOYLTRANSFERASE"/>
    <property type="match status" value="1"/>
</dbReference>
<dbReference type="InterPro" id="IPR042231">
    <property type="entry name" value="Cho/carn_acyl_trans_2"/>
</dbReference>
<dbReference type="Pfam" id="PF00755">
    <property type="entry name" value="Carn_acyltransf"/>
    <property type="match status" value="1"/>
</dbReference>
<dbReference type="GO" id="GO:0006915">
    <property type="term" value="P:apoptotic process"/>
    <property type="evidence" value="ECO:0007669"/>
    <property type="project" value="UniProtKB-UniRule"/>
</dbReference>
<evidence type="ECO:0000256" key="8">
    <source>
        <dbReference type="ARBA" id="ARBA00048999"/>
    </source>
</evidence>
<feature type="short sequence motif" description="BH4" evidence="10">
    <location>
        <begin position="335"/>
        <end position="354"/>
    </location>
</feature>
<comment type="catalytic activity">
    <reaction evidence="8">
        <text>4,8-dimethylnonanoyl-CoA + (R)-carnitine = O-4,8-dimethylnonanoyl-(R)-carnitine + CoA</text>
        <dbReference type="Rhea" id="RHEA:44860"/>
        <dbReference type="ChEBI" id="CHEBI:16347"/>
        <dbReference type="ChEBI" id="CHEBI:57287"/>
        <dbReference type="ChEBI" id="CHEBI:77061"/>
        <dbReference type="ChEBI" id="CHEBI:84654"/>
    </reaction>
</comment>
<evidence type="ECO:0000256" key="2">
    <source>
        <dbReference type="ARBA" id="ARBA00005232"/>
    </source>
</evidence>
<evidence type="ECO:0000256" key="10">
    <source>
        <dbReference type="PROSITE-ProRule" id="PRU00025"/>
    </source>
</evidence>
<feature type="domain" description="Apoptosis regulator Bcl-2 family BH4" evidence="12">
    <location>
        <begin position="335"/>
        <end position="354"/>
    </location>
</feature>
<dbReference type="GO" id="GO:0042981">
    <property type="term" value="P:regulation of apoptotic process"/>
    <property type="evidence" value="ECO:0007669"/>
    <property type="project" value="InterPro"/>
</dbReference>
<keyword evidence="3" id="KW-0813">Transport</keyword>
<evidence type="ECO:0000256" key="1">
    <source>
        <dbReference type="ARBA" id="ARBA00005005"/>
    </source>
</evidence>
<evidence type="ECO:0000256" key="4">
    <source>
        <dbReference type="ARBA" id="ARBA00022679"/>
    </source>
</evidence>
<dbReference type="GO" id="GO:0005777">
    <property type="term" value="C:peroxisome"/>
    <property type="evidence" value="ECO:0007669"/>
    <property type="project" value="TreeGrafter"/>
</dbReference>
<feature type="active site" description="Proton acceptor" evidence="9">
    <location>
        <position position="328"/>
    </location>
</feature>
<evidence type="ECO:0000256" key="6">
    <source>
        <dbReference type="ARBA" id="ARBA00023098"/>
    </source>
</evidence>
<evidence type="ECO:0000259" key="12">
    <source>
        <dbReference type="PROSITE" id="PS50063"/>
    </source>
</evidence>
<keyword evidence="6" id="KW-0443">Lipid metabolism</keyword>
<name>A0A6M2DSY3_XENCH</name>
<dbReference type="Gene3D" id="3.30.559.10">
    <property type="entry name" value="Chloramphenicol acetyltransferase-like domain"/>
    <property type="match status" value="1"/>
</dbReference>
<evidence type="ECO:0000256" key="3">
    <source>
        <dbReference type="ARBA" id="ARBA00022448"/>
    </source>
</evidence>
<dbReference type="InterPro" id="IPR023213">
    <property type="entry name" value="CAT-like_dom_sf"/>
</dbReference>
<dbReference type="PROSITE" id="PS00440">
    <property type="entry name" value="ACYLTRANSF_C_2"/>
    <property type="match status" value="1"/>
</dbReference>